<feature type="transmembrane region" description="Helical" evidence="1">
    <location>
        <begin position="73"/>
        <end position="93"/>
    </location>
</feature>
<dbReference type="AlphaFoldDB" id="A0AA39YFS3"/>
<protein>
    <submittedName>
        <fullName evidence="2">Uncharacterized protein</fullName>
    </submittedName>
</protein>
<name>A0AA39YFS3_9PEZI</name>
<accession>A0AA39YFS3</accession>
<proteinExistence type="predicted"/>
<keyword evidence="3" id="KW-1185">Reference proteome</keyword>
<evidence type="ECO:0000313" key="2">
    <source>
        <dbReference type="EMBL" id="KAK0651055.1"/>
    </source>
</evidence>
<evidence type="ECO:0000256" key="1">
    <source>
        <dbReference type="SAM" id="Phobius"/>
    </source>
</evidence>
<feature type="transmembrane region" description="Helical" evidence="1">
    <location>
        <begin position="38"/>
        <end position="64"/>
    </location>
</feature>
<feature type="transmembrane region" description="Helical" evidence="1">
    <location>
        <begin position="121"/>
        <end position="142"/>
    </location>
</feature>
<dbReference type="Proteomes" id="UP001174936">
    <property type="component" value="Unassembled WGS sequence"/>
</dbReference>
<dbReference type="EMBL" id="JAULSV010000002">
    <property type="protein sequence ID" value="KAK0651055.1"/>
    <property type="molecule type" value="Genomic_DNA"/>
</dbReference>
<organism evidence="2 3">
    <name type="scientific">Cercophora newfieldiana</name>
    <dbReference type="NCBI Taxonomy" id="92897"/>
    <lineage>
        <taxon>Eukaryota</taxon>
        <taxon>Fungi</taxon>
        <taxon>Dikarya</taxon>
        <taxon>Ascomycota</taxon>
        <taxon>Pezizomycotina</taxon>
        <taxon>Sordariomycetes</taxon>
        <taxon>Sordariomycetidae</taxon>
        <taxon>Sordariales</taxon>
        <taxon>Lasiosphaeriaceae</taxon>
        <taxon>Cercophora</taxon>
    </lineage>
</organism>
<evidence type="ECO:0000313" key="3">
    <source>
        <dbReference type="Proteomes" id="UP001174936"/>
    </source>
</evidence>
<keyword evidence="1" id="KW-0812">Transmembrane</keyword>
<sequence length="247" mass="26192">MNFRGHTDDPAVVAADIAGAVPPELSLAWLGQSRDRHALVAVAATTVLTAVVVGCRLASSTLLLRKVTHDDRLAVLSLSLLLLFLLLAIRLITLGSSRHLEYLQYVMPESTLSHTAMLSHAAQLTHISSLLIARLSALAYFYRICTSSPSADHFTPSGSPLPRVVRLAAGVIIFGGLVQGLRTFSPGESPVGMNMSEGSLSVGISLVCGLLVFAIPAWMVWLGERVASEKRGEDGNGIRSVLMGGVL</sequence>
<comment type="caution">
    <text evidence="2">The sequence shown here is derived from an EMBL/GenBank/DDBJ whole genome shotgun (WGS) entry which is preliminary data.</text>
</comment>
<feature type="transmembrane region" description="Helical" evidence="1">
    <location>
        <begin position="201"/>
        <end position="221"/>
    </location>
</feature>
<reference evidence="2" key="1">
    <citation type="submission" date="2023-06" db="EMBL/GenBank/DDBJ databases">
        <title>Genome-scale phylogeny and comparative genomics of the fungal order Sordariales.</title>
        <authorList>
            <consortium name="Lawrence Berkeley National Laboratory"/>
            <person name="Hensen N."/>
            <person name="Bonometti L."/>
            <person name="Westerberg I."/>
            <person name="Brannstrom I.O."/>
            <person name="Guillou S."/>
            <person name="Cros-Aarteil S."/>
            <person name="Calhoun S."/>
            <person name="Haridas S."/>
            <person name="Kuo A."/>
            <person name="Mondo S."/>
            <person name="Pangilinan J."/>
            <person name="Riley R."/>
            <person name="Labutti K."/>
            <person name="Andreopoulos B."/>
            <person name="Lipzen A."/>
            <person name="Chen C."/>
            <person name="Yanf M."/>
            <person name="Daum C."/>
            <person name="Ng V."/>
            <person name="Clum A."/>
            <person name="Steindorff A."/>
            <person name="Ohm R."/>
            <person name="Martin F."/>
            <person name="Silar P."/>
            <person name="Natvig D."/>
            <person name="Lalanne C."/>
            <person name="Gautier V."/>
            <person name="Ament-Velasquez S.L."/>
            <person name="Kruys A."/>
            <person name="Hutchinson M.I."/>
            <person name="Powell A.J."/>
            <person name="Barry K."/>
            <person name="Miller A.N."/>
            <person name="Grigoriev I.V."/>
            <person name="Debuchy R."/>
            <person name="Gladieux P."/>
            <person name="Thoren M.H."/>
            <person name="Johannesson H."/>
        </authorList>
    </citation>
    <scope>NUCLEOTIDE SEQUENCE</scope>
    <source>
        <strain evidence="2">SMH2532-1</strain>
    </source>
</reference>
<gene>
    <name evidence="2" type="ORF">B0T16DRAFT_453562</name>
</gene>
<keyword evidence="1" id="KW-0472">Membrane</keyword>
<keyword evidence="1" id="KW-1133">Transmembrane helix</keyword>
<feature type="transmembrane region" description="Helical" evidence="1">
    <location>
        <begin position="163"/>
        <end position="181"/>
    </location>
</feature>